<comment type="caution">
    <text evidence="4">The sequence shown here is derived from an EMBL/GenBank/DDBJ whole genome shotgun (WGS) entry which is preliminary data.</text>
</comment>
<evidence type="ECO:0000256" key="2">
    <source>
        <dbReference type="SAM" id="Phobius"/>
    </source>
</evidence>
<keyword evidence="2" id="KW-0472">Membrane</keyword>
<dbReference type="SUPFAM" id="SSF47090">
    <property type="entry name" value="PGBD-like"/>
    <property type="match status" value="1"/>
</dbReference>
<dbReference type="Pfam" id="PF01471">
    <property type="entry name" value="PG_binding_1"/>
    <property type="match status" value="1"/>
</dbReference>
<feature type="region of interest" description="Disordered" evidence="1">
    <location>
        <begin position="45"/>
        <end position="98"/>
    </location>
</feature>
<evidence type="ECO:0000313" key="4">
    <source>
        <dbReference type="EMBL" id="MBL4935000.1"/>
    </source>
</evidence>
<dbReference type="Gene3D" id="1.10.101.10">
    <property type="entry name" value="PGBD-like superfamily/PGBD"/>
    <property type="match status" value="1"/>
</dbReference>
<gene>
    <name evidence="4" type="ORF">JK636_04420</name>
</gene>
<dbReference type="InterPro" id="IPR036366">
    <property type="entry name" value="PGBDSf"/>
</dbReference>
<keyword evidence="2" id="KW-0812">Transmembrane</keyword>
<feature type="domain" description="Peptidoglycan binding-like" evidence="3">
    <location>
        <begin position="114"/>
        <end position="170"/>
    </location>
</feature>
<feature type="compositionally biased region" description="Polar residues" evidence="1">
    <location>
        <begin position="45"/>
        <end position="75"/>
    </location>
</feature>
<accession>A0ABS1T6N5</accession>
<keyword evidence="2" id="KW-1133">Transmembrane helix</keyword>
<dbReference type="InterPro" id="IPR036365">
    <property type="entry name" value="PGBD-like_sf"/>
</dbReference>
<keyword evidence="5" id="KW-1185">Reference proteome</keyword>
<organism evidence="4 5">
    <name type="scientific">Clostridium rhizosphaerae</name>
    <dbReference type="NCBI Taxonomy" id="2803861"/>
    <lineage>
        <taxon>Bacteria</taxon>
        <taxon>Bacillati</taxon>
        <taxon>Bacillota</taxon>
        <taxon>Clostridia</taxon>
        <taxon>Eubacteriales</taxon>
        <taxon>Clostridiaceae</taxon>
        <taxon>Clostridium</taxon>
    </lineage>
</organism>
<dbReference type="EMBL" id="JAESWC010000002">
    <property type="protein sequence ID" value="MBL4935000.1"/>
    <property type="molecule type" value="Genomic_DNA"/>
</dbReference>
<evidence type="ECO:0000313" key="5">
    <source>
        <dbReference type="Proteomes" id="UP000632377"/>
    </source>
</evidence>
<reference evidence="4 5" key="1">
    <citation type="submission" date="2021-01" db="EMBL/GenBank/DDBJ databases">
        <title>Genome public.</title>
        <authorList>
            <person name="Liu C."/>
            <person name="Sun Q."/>
        </authorList>
    </citation>
    <scope>NUCLEOTIDE SEQUENCE [LARGE SCALE GENOMIC DNA]</scope>
    <source>
        <strain evidence="4 5">YIM B02515</strain>
    </source>
</reference>
<sequence>MKKKLVVGFAVYLIIMIGIAALFLLKGGPNYFSYKSYLNPIQEKINNNPPTTAGTDNTSSPGTSSNGLENSGTTKPGNSSNTGSPGNSTGSGNGTTTETYDDINFTRILMRGSRGDDVKKLQYLLRNENLYMANIDGIFGINTYNSVLEYQKKNNLVVDGVAGPNTCSKLVKLHDSNNNYKKTGS</sequence>
<evidence type="ECO:0000256" key="1">
    <source>
        <dbReference type="SAM" id="MobiDB-lite"/>
    </source>
</evidence>
<proteinExistence type="predicted"/>
<name>A0ABS1T6N5_9CLOT</name>
<evidence type="ECO:0000259" key="3">
    <source>
        <dbReference type="Pfam" id="PF01471"/>
    </source>
</evidence>
<feature type="compositionally biased region" description="Low complexity" evidence="1">
    <location>
        <begin position="76"/>
        <end position="97"/>
    </location>
</feature>
<protein>
    <submittedName>
        <fullName evidence="4">Peptidoglycan-binding protein</fullName>
    </submittedName>
</protein>
<feature type="transmembrane region" description="Helical" evidence="2">
    <location>
        <begin position="6"/>
        <end position="25"/>
    </location>
</feature>
<dbReference type="Proteomes" id="UP000632377">
    <property type="component" value="Unassembled WGS sequence"/>
</dbReference>
<dbReference type="RefSeq" id="WP_202747627.1">
    <property type="nucleotide sequence ID" value="NZ_JAESWC010000002.1"/>
</dbReference>
<dbReference type="InterPro" id="IPR002477">
    <property type="entry name" value="Peptidoglycan-bd-like"/>
</dbReference>